<gene>
    <name evidence="1" type="ORF">OXU80_00365</name>
</gene>
<evidence type="ECO:0000313" key="2">
    <source>
        <dbReference type="Proteomes" id="UP001163223"/>
    </source>
</evidence>
<dbReference type="Proteomes" id="UP001163223">
    <property type="component" value="Chromosome"/>
</dbReference>
<reference evidence="1" key="1">
    <citation type="submission" date="2022-11" db="EMBL/GenBank/DDBJ databases">
        <title>beta-Carotene-producing bacterium, Jeongeuplla avenae sp. nov., alleviates the salt stress of Arabidopsis seedlings.</title>
        <authorList>
            <person name="Jiang L."/>
            <person name="Lee J."/>
        </authorList>
    </citation>
    <scope>NUCLEOTIDE SEQUENCE</scope>
    <source>
        <strain evidence="1">DY_R2A_6</strain>
    </source>
</reference>
<organism evidence="1 2">
    <name type="scientific">Antarcticirhabdus aurantiaca</name>
    <dbReference type="NCBI Taxonomy" id="2606717"/>
    <lineage>
        <taxon>Bacteria</taxon>
        <taxon>Pseudomonadati</taxon>
        <taxon>Pseudomonadota</taxon>
        <taxon>Alphaproteobacteria</taxon>
        <taxon>Hyphomicrobiales</taxon>
        <taxon>Aurantimonadaceae</taxon>
        <taxon>Antarcticirhabdus</taxon>
    </lineage>
</organism>
<protein>
    <submittedName>
        <fullName evidence="1">Uncharacterized protein</fullName>
    </submittedName>
</protein>
<dbReference type="EMBL" id="CP113520">
    <property type="protein sequence ID" value="WAJ28744.1"/>
    <property type="molecule type" value="Genomic_DNA"/>
</dbReference>
<proteinExistence type="predicted"/>
<accession>A0ACD4NPQ6</accession>
<name>A0ACD4NPQ6_9HYPH</name>
<sequence length="61" mass="6259">MSEASKTPAKTGQGDPILPVPVGEDGIVQPERGGEAEAPRPSGDTDKDAHDLAHGNDLKTP</sequence>
<keyword evidence="2" id="KW-1185">Reference proteome</keyword>
<evidence type="ECO:0000313" key="1">
    <source>
        <dbReference type="EMBL" id="WAJ28744.1"/>
    </source>
</evidence>